<evidence type="ECO:0000313" key="4">
    <source>
        <dbReference type="Proteomes" id="UP001597521"/>
    </source>
</evidence>
<reference evidence="4" key="1">
    <citation type="journal article" date="2019" name="Int. J. Syst. Evol. Microbiol.">
        <title>The Global Catalogue of Microorganisms (GCM) 10K type strain sequencing project: providing services to taxonomists for standard genome sequencing and annotation.</title>
        <authorList>
            <consortium name="The Broad Institute Genomics Platform"/>
            <consortium name="The Broad Institute Genome Sequencing Center for Infectious Disease"/>
            <person name="Wu L."/>
            <person name="Ma J."/>
        </authorList>
    </citation>
    <scope>NUCLEOTIDE SEQUENCE [LARGE SCALE GENOMIC DNA]</scope>
    <source>
        <strain evidence="4">CCM 7427</strain>
    </source>
</reference>
<dbReference type="EMBL" id="JBHUNP010000001">
    <property type="protein sequence ID" value="MFD2646953.1"/>
    <property type="molecule type" value="Genomic_DNA"/>
</dbReference>
<evidence type="ECO:0000313" key="3">
    <source>
        <dbReference type="EMBL" id="MFD2646953.1"/>
    </source>
</evidence>
<dbReference type="Proteomes" id="UP001597521">
    <property type="component" value="Unassembled WGS sequence"/>
</dbReference>
<sequence length="182" mass="17856">MKQIAIAALALAVAIAPATAQDSGLSGTTGAGPGEGVGLDQPSGDVNTNSTPHAGAGEGIGTGPATPSATTSQFATSMEAGSFSSAMQAIANHAPPDLSGITDAAQVRIIRLSSLDGDASTEAAALDEAIAGRRDNMGSLHEAVGANEAVTGALDTEGVAVEDVVAVSTDAERNVLVYVDDR</sequence>
<evidence type="ECO:0000256" key="1">
    <source>
        <dbReference type="SAM" id="MobiDB-lite"/>
    </source>
</evidence>
<evidence type="ECO:0000256" key="2">
    <source>
        <dbReference type="SAM" id="SignalP"/>
    </source>
</evidence>
<keyword evidence="4" id="KW-1185">Reference proteome</keyword>
<accession>A0ABW5QGM5</accession>
<protein>
    <submittedName>
        <fullName evidence="3">Uncharacterized protein</fullName>
    </submittedName>
</protein>
<gene>
    <name evidence="3" type="ORF">ACFSX5_03985</name>
</gene>
<keyword evidence="2" id="KW-0732">Signal</keyword>
<feature type="chain" id="PRO_5046283010" evidence="2">
    <location>
        <begin position="21"/>
        <end position="182"/>
    </location>
</feature>
<feature type="compositionally biased region" description="Gly residues" evidence="1">
    <location>
        <begin position="27"/>
        <end position="37"/>
    </location>
</feature>
<organism evidence="3 4">
    <name type="scientific">Devosia albogilva</name>
    <dbReference type="NCBI Taxonomy" id="429726"/>
    <lineage>
        <taxon>Bacteria</taxon>
        <taxon>Pseudomonadati</taxon>
        <taxon>Pseudomonadota</taxon>
        <taxon>Alphaproteobacteria</taxon>
        <taxon>Hyphomicrobiales</taxon>
        <taxon>Devosiaceae</taxon>
        <taxon>Devosia</taxon>
    </lineage>
</organism>
<dbReference type="RefSeq" id="WP_386831997.1">
    <property type="nucleotide sequence ID" value="NZ_JBHUNP010000001.1"/>
</dbReference>
<feature type="region of interest" description="Disordered" evidence="1">
    <location>
        <begin position="22"/>
        <end position="71"/>
    </location>
</feature>
<proteinExistence type="predicted"/>
<feature type="signal peptide" evidence="2">
    <location>
        <begin position="1"/>
        <end position="20"/>
    </location>
</feature>
<name>A0ABW5QGM5_9HYPH</name>
<comment type="caution">
    <text evidence="3">The sequence shown here is derived from an EMBL/GenBank/DDBJ whole genome shotgun (WGS) entry which is preliminary data.</text>
</comment>